<organism evidence="1 2">
    <name type="scientific">Scytonema hofmannii FACHB-248</name>
    <dbReference type="NCBI Taxonomy" id="1842502"/>
    <lineage>
        <taxon>Bacteria</taxon>
        <taxon>Bacillati</taxon>
        <taxon>Cyanobacteriota</taxon>
        <taxon>Cyanophyceae</taxon>
        <taxon>Nostocales</taxon>
        <taxon>Scytonemataceae</taxon>
        <taxon>Scytonema</taxon>
    </lineage>
</organism>
<name>A0ABR8H152_9CYAN</name>
<gene>
    <name evidence="1" type="ORF">H6G81_33220</name>
</gene>
<accession>A0ABR8H152</accession>
<comment type="caution">
    <text evidence="1">The sequence shown here is derived from an EMBL/GenBank/DDBJ whole genome shotgun (WGS) entry which is preliminary data.</text>
</comment>
<evidence type="ECO:0000313" key="2">
    <source>
        <dbReference type="Proteomes" id="UP000660380"/>
    </source>
</evidence>
<protein>
    <submittedName>
        <fullName evidence="1">Uncharacterized protein</fullName>
    </submittedName>
</protein>
<reference evidence="1 2" key="1">
    <citation type="journal article" date="2020" name="ISME J.">
        <title>Comparative genomics reveals insights into cyanobacterial evolution and habitat adaptation.</title>
        <authorList>
            <person name="Chen M.Y."/>
            <person name="Teng W.K."/>
            <person name="Zhao L."/>
            <person name="Hu C.X."/>
            <person name="Zhou Y.K."/>
            <person name="Han B.P."/>
            <person name="Song L.R."/>
            <person name="Shu W.S."/>
        </authorList>
    </citation>
    <scope>NUCLEOTIDE SEQUENCE [LARGE SCALE GENOMIC DNA]</scope>
    <source>
        <strain evidence="1 2">FACHB-248</strain>
    </source>
</reference>
<dbReference type="EMBL" id="JACJTA010000139">
    <property type="protein sequence ID" value="MBD2609239.1"/>
    <property type="molecule type" value="Genomic_DNA"/>
</dbReference>
<keyword evidence="2" id="KW-1185">Reference proteome</keyword>
<evidence type="ECO:0000313" key="1">
    <source>
        <dbReference type="EMBL" id="MBD2609239.1"/>
    </source>
</evidence>
<dbReference type="Proteomes" id="UP000660380">
    <property type="component" value="Unassembled WGS sequence"/>
</dbReference>
<proteinExistence type="predicted"/>
<sequence>LPNAHCPLPIAHCPLPNAHCPLPIAHCPKINKELLQSITRSQHDPGRSVTMP</sequence>
<feature type="non-terminal residue" evidence="1">
    <location>
        <position position="1"/>
    </location>
</feature>